<dbReference type="Proteomes" id="UP001476798">
    <property type="component" value="Unassembled WGS sequence"/>
</dbReference>
<gene>
    <name evidence="1" type="ORF">GOODEAATRI_017433</name>
</gene>
<protein>
    <submittedName>
        <fullName evidence="1">Uncharacterized protein</fullName>
    </submittedName>
</protein>
<organism evidence="1 2">
    <name type="scientific">Goodea atripinnis</name>
    <dbReference type="NCBI Taxonomy" id="208336"/>
    <lineage>
        <taxon>Eukaryota</taxon>
        <taxon>Metazoa</taxon>
        <taxon>Chordata</taxon>
        <taxon>Craniata</taxon>
        <taxon>Vertebrata</taxon>
        <taxon>Euteleostomi</taxon>
        <taxon>Actinopterygii</taxon>
        <taxon>Neopterygii</taxon>
        <taxon>Teleostei</taxon>
        <taxon>Neoteleostei</taxon>
        <taxon>Acanthomorphata</taxon>
        <taxon>Ovalentaria</taxon>
        <taxon>Atherinomorphae</taxon>
        <taxon>Cyprinodontiformes</taxon>
        <taxon>Goodeidae</taxon>
        <taxon>Goodea</taxon>
    </lineage>
</organism>
<comment type="caution">
    <text evidence="1">The sequence shown here is derived from an EMBL/GenBank/DDBJ whole genome shotgun (WGS) entry which is preliminary data.</text>
</comment>
<proteinExistence type="predicted"/>
<reference evidence="1 2" key="1">
    <citation type="submission" date="2021-06" db="EMBL/GenBank/DDBJ databases">
        <authorList>
            <person name="Palmer J.M."/>
        </authorList>
    </citation>
    <scope>NUCLEOTIDE SEQUENCE [LARGE SCALE GENOMIC DNA]</scope>
    <source>
        <strain evidence="1 2">GA_2019</strain>
        <tissue evidence="1">Muscle</tissue>
    </source>
</reference>
<name>A0ABV0P5N0_9TELE</name>
<accession>A0ABV0P5N0</accession>
<evidence type="ECO:0000313" key="2">
    <source>
        <dbReference type="Proteomes" id="UP001476798"/>
    </source>
</evidence>
<feature type="non-terminal residue" evidence="1">
    <location>
        <position position="1"/>
    </location>
</feature>
<evidence type="ECO:0000313" key="1">
    <source>
        <dbReference type="EMBL" id="MEQ2178759.1"/>
    </source>
</evidence>
<sequence length="102" mass="11461">QKKLIGPRSQPMCATLTHTELFHCDLWVRRFIFPHRSKTQSLLLMTSASADWDFSQGVGRPDSQSLIHHAAAELTAWAYAGRNGCNSTVKFLSFNVLAESLR</sequence>
<dbReference type="EMBL" id="JAHRIO010061387">
    <property type="protein sequence ID" value="MEQ2178759.1"/>
    <property type="molecule type" value="Genomic_DNA"/>
</dbReference>
<keyword evidence="2" id="KW-1185">Reference proteome</keyword>